<protein>
    <submittedName>
        <fullName evidence="3">Uncharacterized protein</fullName>
    </submittedName>
</protein>
<dbReference type="EMBL" id="JPWU03000089">
    <property type="protein sequence ID" value="KAG2527017.1"/>
    <property type="molecule type" value="Genomic_DNA"/>
</dbReference>
<evidence type="ECO:0000313" key="6">
    <source>
        <dbReference type="Proteomes" id="UP000285883"/>
    </source>
</evidence>
<evidence type="ECO:0000313" key="2">
    <source>
        <dbReference type="EMBL" id="KAG2529195.1"/>
    </source>
</evidence>
<dbReference type="EMBL" id="MAYM02001232">
    <property type="protein sequence ID" value="RLN21539.1"/>
    <property type="molecule type" value="Genomic_DNA"/>
</dbReference>
<evidence type="ECO:0000313" key="3">
    <source>
        <dbReference type="EMBL" id="RLN21539.1"/>
    </source>
</evidence>
<evidence type="ECO:0000313" key="5">
    <source>
        <dbReference type="Proteomes" id="UP000285624"/>
    </source>
</evidence>
<accession>A0A3R7J9C2</accession>
<dbReference type="AlphaFoldDB" id="A0A3R7J9C2"/>
<reference evidence="5 6" key="2">
    <citation type="submission" date="2018-07" db="EMBL/GenBank/DDBJ databases">
        <title>Genome sequencing of oomycete isolates from Chile give support for New Zealand origin for Phytophthora kernoviae and make available the first Nothophytophthora sp. genome.</title>
        <authorList>
            <person name="Studholme D.J."/>
            <person name="Sanfuentes E."/>
            <person name="Panda P."/>
            <person name="Hill R."/>
            <person name="Sambles C."/>
            <person name="Grant M."/>
            <person name="Williams N.M."/>
            <person name="Mcdougal R.L."/>
        </authorList>
    </citation>
    <scope>NUCLEOTIDE SEQUENCE [LARGE SCALE GENOMIC DNA]</scope>
    <source>
        <strain evidence="3">Chile2</strain>
        <strain evidence="4">Chile4</strain>
    </source>
</reference>
<dbReference type="Proteomes" id="UP000285883">
    <property type="component" value="Unassembled WGS sequence"/>
</dbReference>
<dbReference type="Proteomes" id="UP000792063">
    <property type="component" value="Unassembled WGS sequence"/>
</dbReference>
<comment type="caution">
    <text evidence="3">The sequence shown here is derived from an EMBL/GenBank/DDBJ whole genome shotgun (WGS) entry which is preliminary data.</text>
</comment>
<organism evidence="3 6">
    <name type="scientific">Phytophthora kernoviae</name>
    <dbReference type="NCBI Taxonomy" id="325452"/>
    <lineage>
        <taxon>Eukaryota</taxon>
        <taxon>Sar</taxon>
        <taxon>Stramenopiles</taxon>
        <taxon>Oomycota</taxon>
        <taxon>Peronosporomycetes</taxon>
        <taxon>Peronosporales</taxon>
        <taxon>Peronosporaceae</taxon>
        <taxon>Phytophthora</taxon>
    </lineage>
</organism>
<evidence type="ECO:0000313" key="1">
    <source>
        <dbReference type="EMBL" id="KAG2527017.1"/>
    </source>
</evidence>
<dbReference type="Proteomes" id="UP000785171">
    <property type="component" value="Unassembled WGS sequence"/>
</dbReference>
<keyword evidence="5" id="KW-1185">Reference proteome</keyword>
<dbReference type="PANTHER" id="PTHR39211">
    <property type="entry name" value="CHROMOSOME 7, WHOLE GENOME SHOTGUN SEQUENCE"/>
    <property type="match status" value="1"/>
</dbReference>
<gene>
    <name evidence="3" type="ORF">BBI17_002554</name>
    <name evidence="4" type="ORF">BBO99_00002605</name>
    <name evidence="2" type="ORF">JM16_002126</name>
    <name evidence="1" type="ORF">JM18_004062</name>
</gene>
<dbReference type="STRING" id="325452.A0A3R7J9C2"/>
<evidence type="ECO:0000313" key="4">
    <source>
        <dbReference type="EMBL" id="RLN82816.1"/>
    </source>
</evidence>
<dbReference type="Proteomes" id="UP000285624">
    <property type="component" value="Unassembled WGS sequence"/>
</dbReference>
<dbReference type="PANTHER" id="PTHR39211:SF1">
    <property type="entry name" value="ABNORMAL SPINDLE-LIKE MICROCEPHALY-ASSOCIATED PROTEIN ASH DOMAIN-CONTAINING PROTEIN"/>
    <property type="match status" value="1"/>
</dbReference>
<dbReference type="EMBL" id="MBDN02000045">
    <property type="protein sequence ID" value="RLN82816.1"/>
    <property type="molecule type" value="Genomic_DNA"/>
</dbReference>
<dbReference type="EMBL" id="JPWV03000031">
    <property type="protein sequence ID" value="KAG2529195.1"/>
    <property type="molecule type" value="Genomic_DNA"/>
</dbReference>
<sequence>MSVAVFRVKPDAAALWKHHQLWDHSVKEHVTLYNIKQFAEHYQVTLCFTCSNVASFYIPPNISESYPVSALEDIVAKFLQNYEYTWKWLISYHEKALMTQFSSKNPTSQSVGTAAPKLSEILNDLETVLDLASPLSPRNPIHADMQTFDEMETVSTVPNRDDLYQLVQSYRALYFDFYYITDELVWYGVRGNAVRHSLALADLAYGVVFNHEVFQTFVGDARTSTDPVDIVAFPRLLLPWIRQLGHFLSFFPENQEATQPLRQVYEQLRKFEA</sequence>
<reference evidence="1" key="3">
    <citation type="submission" date="2020-06" db="EMBL/GenBank/DDBJ databases">
        <authorList>
            <person name="Studholme D.J."/>
        </authorList>
    </citation>
    <scope>NUCLEOTIDE SEQUENCE</scope>
    <source>
        <strain evidence="2">NZFS 2646</strain>
        <strain evidence="1">NZFS 3630</strain>
    </source>
</reference>
<name>A0A3R7J9C2_9STRA</name>
<proteinExistence type="predicted"/>
<reference evidence="1" key="1">
    <citation type="journal article" date="2015" name="Genom Data">
        <title>Genome sequences of six Phytophthora species associated with forests in New Zealand.</title>
        <authorList>
            <person name="Studholme D.J."/>
            <person name="McDougal R.L."/>
            <person name="Sambles C."/>
            <person name="Hansen E."/>
            <person name="Hardy G."/>
            <person name="Grant M."/>
            <person name="Ganley R.J."/>
            <person name="Williams N.M."/>
        </authorList>
    </citation>
    <scope>NUCLEOTIDE SEQUENCE</scope>
    <source>
        <strain evidence="2">NZFS 2646</strain>
        <strain evidence="1">NZFS 3630</strain>
    </source>
</reference>